<gene>
    <name evidence="2" type="ORF">ACJIZ3_022665</name>
</gene>
<organism evidence="2 3">
    <name type="scientific">Penstemon smallii</name>
    <dbReference type="NCBI Taxonomy" id="265156"/>
    <lineage>
        <taxon>Eukaryota</taxon>
        <taxon>Viridiplantae</taxon>
        <taxon>Streptophyta</taxon>
        <taxon>Embryophyta</taxon>
        <taxon>Tracheophyta</taxon>
        <taxon>Spermatophyta</taxon>
        <taxon>Magnoliopsida</taxon>
        <taxon>eudicotyledons</taxon>
        <taxon>Gunneridae</taxon>
        <taxon>Pentapetalae</taxon>
        <taxon>asterids</taxon>
        <taxon>lamiids</taxon>
        <taxon>Lamiales</taxon>
        <taxon>Plantaginaceae</taxon>
        <taxon>Cheloneae</taxon>
        <taxon>Penstemon</taxon>
    </lineage>
</organism>
<evidence type="ECO:0000256" key="1">
    <source>
        <dbReference type="SAM" id="MobiDB-lite"/>
    </source>
</evidence>
<accession>A0ABD3TLV9</accession>
<protein>
    <submittedName>
        <fullName evidence="2">Uncharacterized protein</fullName>
    </submittedName>
</protein>
<evidence type="ECO:0000313" key="3">
    <source>
        <dbReference type="Proteomes" id="UP001634393"/>
    </source>
</evidence>
<feature type="region of interest" description="Disordered" evidence="1">
    <location>
        <begin position="59"/>
        <end position="80"/>
    </location>
</feature>
<comment type="caution">
    <text evidence="2">The sequence shown here is derived from an EMBL/GenBank/DDBJ whole genome shotgun (WGS) entry which is preliminary data.</text>
</comment>
<dbReference type="EMBL" id="JBJXBP010000003">
    <property type="protein sequence ID" value="KAL3838074.1"/>
    <property type="molecule type" value="Genomic_DNA"/>
</dbReference>
<sequence length="110" mass="12786">MYHPTLTILSDERDHPYMKACTQSLSTSSRAALNKSGRPLSPSQDRVLLLSYKRGKKYHEPPGATEVSDCERRSTEWSSSSRQSSYFYLFYIYIPDKRIHIKIGDLRRNI</sequence>
<dbReference type="AlphaFoldDB" id="A0ABD3TLV9"/>
<reference evidence="2 3" key="1">
    <citation type="submission" date="2024-12" db="EMBL/GenBank/DDBJ databases">
        <title>The unique morphological basis and parallel evolutionary history of personate flowers in Penstemon.</title>
        <authorList>
            <person name="Depatie T.H."/>
            <person name="Wessinger C.A."/>
        </authorList>
    </citation>
    <scope>NUCLEOTIDE SEQUENCE [LARGE SCALE GENOMIC DNA]</scope>
    <source>
        <strain evidence="2">WTNN_2</strain>
        <tissue evidence="2">Leaf</tissue>
    </source>
</reference>
<dbReference type="Proteomes" id="UP001634393">
    <property type="component" value="Unassembled WGS sequence"/>
</dbReference>
<proteinExistence type="predicted"/>
<name>A0ABD3TLV9_9LAMI</name>
<keyword evidence="3" id="KW-1185">Reference proteome</keyword>
<evidence type="ECO:0000313" key="2">
    <source>
        <dbReference type="EMBL" id="KAL3838074.1"/>
    </source>
</evidence>